<dbReference type="PATRIC" id="fig|1666911.3.peg.5291"/>
<feature type="domain" description="MannoseP isomerase/GMP-like beta-helix" evidence="9">
    <location>
        <begin position="294"/>
        <end position="346"/>
    </location>
</feature>
<comment type="catalytic activity">
    <reaction evidence="7">
        <text>alpha-D-mannose 1-phosphate + GTP + H(+) = GDP-alpha-D-mannose + diphosphate</text>
        <dbReference type="Rhea" id="RHEA:15229"/>
        <dbReference type="ChEBI" id="CHEBI:15378"/>
        <dbReference type="ChEBI" id="CHEBI:33019"/>
        <dbReference type="ChEBI" id="CHEBI:37565"/>
        <dbReference type="ChEBI" id="CHEBI:57527"/>
        <dbReference type="ChEBI" id="CHEBI:58409"/>
        <dbReference type="EC" id="2.7.7.13"/>
    </reaction>
</comment>
<organism evidence="10 11">
    <name type="scientific">Phormidesmis priestleyi Ana</name>
    <dbReference type="NCBI Taxonomy" id="1666911"/>
    <lineage>
        <taxon>Bacteria</taxon>
        <taxon>Bacillati</taxon>
        <taxon>Cyanobacteriota</taxon>
        <taxon>Cyanophyceae</taxon>
        <taxon>Leptolyngbyales</taxon>
        <taxon>Leptolyngbyaceae</taxon>
        <taxon>Phormidesmis</taxon>
    </lineage>
</organism>
<dbReference type="SUPFAM" id="SSF53448">
    <property type="entry name" value="Nucleotide-diphospho-sugar transferases"/>
    <property type="match status" value="1"/>
</dbReference>
<evidence type="ECO:0000256" key="1">
    <source>
        <dbReference type="ARBA" id="ARBA00006115"/>
    </source>
</evidence>
<name>A0A0P7ZKY5_9CYAN</name>
<evidence type="ECO:0000259" key="9">
    <source>
        <dbReference type="Pfam" id="PF22640"/>
    </source>
</evidence>
<dbReference type="FunFam" id="3.90.550.10:FF:000046">
    <property type="entry name" value="Mannose-1-phosphate guanylyltransferase (GDP)"/>
    <property type="match status" value="1"/>
</dbReference>
<sequence length="356" mass="39063">MVRFIPVILAGGKGERFWPVSRLKRPKQFLCLDGGNRSLLQATADRLLPLASWDSLFVITASHLAQGVREQLPELPDANILVEPWGRDTAPAVAWATIEVAKRFGEDAVCGFFPADHYITDQTRYCDTLRAAMALAVSERAIATLGITPTFPSTGYGYIEQGATAGTFSAGTVSNLPAYKVSRFTEKPDSAIAEKFLASGQYSWNSGMFIFPAAVMLNELKAHAPEMTHALMEEGVEAYATLDKLSIDYAVMEKTDRAYVVPADFGWDDLGDWNAIERLLKGSAENVEMCEHRGLDTTGSILYSANPDELIVTIGLEDVVIVRDGNATLIVKKDRTQEIKQAVKLLGAEEKFKHLL</sequence>
<accession>A0A0P7ZKY5</accession>
<keyword evidence="3 10" id="KW-0808">Transferase</keyword>
<dbReference type="InterPro" id="IPR049577">
    <property type="entry name" value="GMPP_N"/>
</dbReference>
<evidence type="ECO:0000256" key="4">
    <source>
        <dbReference type="ARBA" id="ARBA00022695"/>
    </source>
</evidence>
<evidence type="ECO:0000313" key="11">
    <source>
        <dbReference type="Proteomes" id="UP000050465"/>
    </source>
</evidence>
<dbReference type="InterPro" id="IPR051161">
    <property type="entry name" value="Mannose-6P_isomerase_type2"/>
</dbReference>
<dbReference type="AlphaFoldDB" id="A0A0P7ZKY5"/>
<dbReference type="EC" id="2.7.7.13" evidence="2"/>
<dbReference type="EMBL" id="LJZR01000011">
    <property type="protein sequence ID" value="KPQ35543.1"/>
    <property type="molecule type" value="Genomic_DNA"/>
</dbReference>
<evidence type="ECO:0000256" key="2">
    <source>
        <dbReference type="ARBA" id="ARBA00012387"/>
    </source>
</evidence>
<dbReference type="STRING" id="1666911.HLUCCA11_09845"/>
<dbReference type="PANTHER" id="PTHR46390">
    <property type="entry name" value="MANNOSE-1-PHOSPHATE GUANYLYLTRANSFERASE"/>
    <property type="match status" value="1"/>
</dbReference>
<comment type="caution">
    <text evidence="10">The sequence shown here is derived from an EMBL/GenBank/DDBJ whole genome shotgun (WGS) entry which is preliminary data.</text>
</comment>
<dbReference type="Gene3D" id="3.90.550.10">
    <property type="entry name" value="Spore Coat Polysaccharide Biosynthesis Protein SpsA, Chain A"/>
    <property type="match status" value="1"/>
</dbReference>
<comment type="similarity">
    <text evidence="1">Belongs to the mannose-6-phosphate isomerase type 2 family.</text>
</comment>
<dbReference type="GO" id="GO:0009298">
    <property type="term" value="P:GDP-mannose biosynthetic process"/>
    <property type="evidence" value="ECO:0007669"/>
    <property type="project" value="TreeGrafter"/>
</dbReference>
<dbReference type="InterPro" id="IPR029044">
    <property type="entry name" value="Nucleotide-diphossugar_trans"/>
</dbReference>
<proteinExistence type="inferred from homology"/>
<reference evidence="10 11" key="1">
    <citation type="submission" date="2015-09" db="EMBL/GenBank/DDBJ databases">
        <title>Identification and resolution of microdiversity through metagenomic sequencing of parallel consortia.</title>
        <authorList>
            <person name="Nelson W.C."/>
            <person name="Romine M.F."/>
            <person name="Lindemann S.R."/>
        </authorList>
    </citation>
    <scope>NUCLEOTIDE SEQUENCE [LARGE SCALE GENOMIC DNA]</scope>
    <source>
        <strain evidence="10">Ana</strain>
    </source>
</reference>
<dbReference type="PANTHER" id="PTHR46390:SF1">
    <property type="entry name" value="MANNOSE-1-PHOSPHATE GUANYLYLTRANSFERASE"/>
    <property type="match status" value="1"/>
</dbReference>
<dbReference type="Pfam" id="PF22640">
    <property type="entry name" value="ManC_GMP_beta-helix"/>
    <property type="match status" value="1"/>
</dbReference>
<dbReference type="GO" id="GO:0005525">
    <property type="term" value="F:GTP binding"/>
    <property type="evidence" value="ECO:0007669"/>
    <property type="project" value="UniProtKB-KW"/>
</dbReference>
<evidence type="ECO:0000256" key="3">
    <source>
        <dbReference type="ARBA" id="ARBA00022679"/>
    </source>
</evidence>
<evidence type="ECO:0000256" key="6">
    <source>
        <dbReference type="ARBA" id="ARBA00023134"/>
    </source>
</evidence>
<evidence type="ECO:0000256" key="5">
    <source>
        <dbReference type="ARBA" id="ARBA00022741"/>
    </source>
</evidence>
<evidence type="ECO:0000259" key="8">
    <source>
        <dbReference type="Pfam" id="PF00483"/>
    </source>
</evidence>
<dbReference type="Pfam" id="PF00483">
    <property type="entry name" value="NTP_transferase"/>
    <property type="match status" value="1"/>
</dbReference>
<evidence type="ECO:0000313" key="10">
    <source>
        <dbReference type="EMBL" id="KPQ35543.1"/>
    </source>
</evidence>
<dbReference type="InterPro" id="IPR054566">
    <property type="entry name" value="ManC/GMP-like_b-helix"/>
</dbReference>
<dbReference type="CDD" id="cd02509">
    <property type="entry name" value="GDP-M1P_Guanylyltransferase"/>
    <property type="match status" value="1"/>
</dbReference>
<evidence type="ECO:0000256" key="7">
    <source>
        <dbReference type="ARBA" id="ARBA00047343"/>
    </source>
</evidence>
<dbReference type="InterPro" id="IPR005835">
    <property type="entry name" value="NTP_transferase_dom"/>
</dbReference>
<dbReference type="Proteomes" id="UP000050465">
    <property type="component" value="Unassembled WGS sequence"/>
</dbReference>
<gene>
    <name evidence="10" type="primary">manC</name>
    <name evidence="10" type="ORF">HLUCCA11_09845</name>
</gene>
<keyword evidence="6" id="KW-0342">GTP-binding</keyword>
<protein>
    <recommendedName>
        <fullName evidence="2">mannose-1-phosphate guanylyltransferase</fullName>
        <ecNumber evidence="2">2.7.7.13</ecNumber>
    </recommendedName>
</protein>
<feature type="domain" description="Nucleotidyl transferase" evidence="8">
    <location>
        <begin position="6"/>
        <end position="278"/>
    </location>
</feature>
<keyword evidence="5" id="KW-0547">Nucleotide-binding</keyword>
<keyword evidence="4 10" id="KW-0548">Nucleotidyltransferase</keyword>
<dbReference type="SUPFAM" id="SSF159283">
    <property type="entry name" value="Guanosine diphospho-D-mannose pyrophosphorylase/mannose-6-phosphate isomerase linker domain"/>
    <property type="match status" value="1"/>
</dbReference>
<dbReference type="GO" id="GO:0004475">
    <property type="term" value="F:mannose-1-phosphate guanylyltransferase (GTP) activity"/>
    <property type="evidence" value="ECO:0007669"/>
    <property type="project" value="UniProtKB-EC"/>
</dbReference>